<name>A0A2H3AZK1_9AGAR</name>
<dbReference type="SUPFAM" id="SSF144232">
    <property type="entry name" value="HIT/MYND zinc finger-like"/>
    <property type="match status" value="1"/>
</dbReference>
<protein>
    <recommendedName>
        <fullName evidence="5">MYND-type domain-containing protein</fullName>
    </recommendedName>
</protein>
<organism evidence="6 7">
    <name type="scientific">Armillaria solidipes</name>
    <dbReference type="NCBI Taxonomy" id="1076256"/>
    <lineage>
        <taxon>Eukaryota</taxon>
        <taxon>Fungi</taxon>
        <taxon>Dikarya</taxon>
        <taxon>Basidiomycota</taxon>
        <taxon>Agaricomycotina</taxon>
        <taxon>Agaricomycetes</taxon>
        <taxon>Agaricomycetidae</taxon>
        <taxon>Agaricales</taxon>
        <taxon>Marasmiineae</taxon>
        <taxon>Physalacriaceae</taxon>
        <taxon>Armillaria</taxon>
    </lineage>
</organism>
<keyword evidence="7" id="KW-1185">Reference proteome</keyword>
<evidence type="ECO:0000313" key="6">
    <source>
        <dbReference type="EMBL" id="PBK64109.1"/>
    </source>
</evidence>
<reference evidence="7" key="1">
    <citation type="journal article" date="2017" name="Nat. Ecol. Evol.">
        <title>Genome expansion and lineage-specific genetic innovations in the forest pathogenic fungi Armillaria.</title>
        <authorList>
            <person name="Sipos G."/>
            <person name="Prasanna A.N."/>
            <person name="Walter M.C."/>
            <person name="O'Connor E."/>
            <person name="Balint B."/>
            <person name="Krizsan K."/>
            <person name="Kiss B."/>
            <person name="Hess J."/>
            <person name="Varga T."/>
            <person name="Slot J."/>
            <person name="Riley R."/>
            <person name="Boka B."/>
            <person name="Rigling D."/>
            <person name="Barry K."/>
            <person name="Lee J."/>
            <person name="Mihaltcheva S."/>
            <person name="LaButti K."/>
            <person name="Lipzen A."/>
            <person name="Waldron R."/>
            <person name="Moloney N.M."/>
            <person name="Sperisen C."/>
            <person name="Kredics L."/>
            <person name="Vagvoelgyi C."/>
            <person name="Patrignani A."/>
            <person name="Fitzpatrick D."/>
            <person name="Nagy I."/>
            <person name="Doyle S."/>
            <person name="Anderson J.B."/>
            <person name="Grigoriev I.V."/>
            <person name="Gueldener U."/>
            <person name="Muensterkoetter M."/>
            <person name="Nagy L.G."/>
        </authorList>
    </citation>
    <scope>NUCLEOTIDE SEQUENCE [LARGE SCALE GENOMIC DNA]</scope>
    <source>
        <strain evidence="7">28-4</strain>
    </source>
</reference>
<dbReference type="AlphaFoldDB" id="A0A2H3AZK1"/>
<dbReference type="InterPro" id="IPR002893">
    <property type="entry name" value="Znf_MYND"/>
</dbReference>
<proteinExistence type="predicted"/>
<sequence>MQHESGNICDMNIASLKRAARNGSIPAMKELATRAMGKNHLAHIFPLVKQHLSSVPTQNEASTQMALICFDSLIYGLENALIGNSPTLLVTLWHSIRPWLSFFITQYPLDLAETAVDDHEALLKSTKLVHLFVQIPEVLPLLASVPHFVGFIFKMSLIAASVDYDSEILIATSRTITVISAAAEQLDQGWQDDASRILTSEAPDNLALGTVQRLIELAEQPQISYPDLIARLEILLFCSGNDGRLRLQFFSKQSVAWVTFVMGRLTRPRNLEPFNLPLARRAIYLSVMYLKKNLKCGFTWVSDALDKWILQSIVKAQPYIIYDHQNSIPENFTVEASIVVILDTITLLAVYRSVLHRAHRSLRRVEAIEDAPNLQGPVKDAWLRLKEKVDHLWGLRPVYTMARNGATGCMSDNCITRREGNASSGVRDMRCSGCQYAYYCSYECAKSGWRDGHRKQCIELRRQFREGYPRLMSPSEDEWFIVIGQSEVYRTPGKETIDAMRKAYSDAHPSAPNYSILTFLDYTVLPGPKIEVMSLQDFVNTRDLGYYHWEMYQDWAIEKNGSLLGITMPDRDLEPYNCLALSLEP</sequence>
<evidence type="ECO:0000259" key="5">
    <source>
        <dbReference type="PROSITE" id="PS50865"/>
    </source>
</evidence>
<keyword evidence="2 4" id="KW-0863">Zinc-finger</keyword>
<evidence type="ECO:0000256" key="1">
    <source>
        <dbReference type="ARBA" id="ARBA00022723"/>
    </source>
</evidence>
<keyword evidence="3" id="KW-0862">Zinc</keyword>
<dbReference type="EMBL" id="KZ293453">
    <property type="protein sequence ID" value="PBK64109.1"/>
    <property type="molecule type" value="Genomic_DNA"/>
</dbReference>
<feature type="domain" description="MYND-type" evidence="5">
    <location>
        <begin position="411"/>
        <end position="457"/>
    </location>
</feature>
<dbReference type="PROSITE" id="PS50865">
    <property type="entry name" value="ZF_MYND_2"/>
    <property type="match status" value="1"/>
</dbReference>
<dbReference type="Pfam" id="PF01753">
    <property type="entry name" value="zf-MYND"/>
    <property type="match status" value="1"/>
</dbReference>
<keyword evidence="1" id="KW-0479">Metal-binding</keyword>
<dbReference type="Gene3D" id="6.10.140.2220">
    <property type="match status" value="1"/>
</dbReference>
<evidence type="ECO:0000256" key="2">
    <source>
        <dbReference type="ARBA" id="ARBA00022771"/>
    </source>
</evidence>
<dbReference type="GO" id="GO:0008270">
    <property type="term" value="F:zinc ion binding"/>
    <property type="evidence" value="ECO:0007669"/>
    <property type="project" value="UniProtKB-KW"/>
</dbReference>
<evidence type="ECO:0000256" key="4">
    <source>
        <dbReference type="PROSITE-ProRule" id="PRU00134"/>
    </source>
</evidence>
<accession>A0A2H3AZK1</accession>
<evidence type="ECO:0000313" key="7">
    <source>
        <dbReference type="Proteomes" id="UP000218334"/>
    </source>
</evidence>
<gene>
    <name evidence="6" type="ORF">ARMSODRAFT_962239</name>
</gene>
<dbReference type="Proteomes" id="UP000218334">
    <property type="component" value="Unassembled WGS sequence"/>
</dbReference>
<evidence type="ECO:0000256" key="3">
    <source>
        <dbReference type="ARBA" id="ARBA00022833"/>
    </source>
</evidence>